<dbReference type="GO" id="GO:0016491">
    <property type="term" value="F:oxidoreductase activity"/>
    <property type="evidence" value="ECO:0007669"/>
    <property type="project" value="UniProtKB-KW"/>
</dbReference>
<dbReference type="PRINTS" id="PR00081">
    <property type="entry name" value="GDHRDH"/>
</dbReference>
<evidence type="ECO:0000259" key="3">
    <source>
        <dbReference type="SMART" id="SM00822"/>
    </source>
</evidence>
<proteinExistence type="inferred from homology"/>
<dbReference type="PANTHER" id="PTHR24321:SF15">
    <property type="entry name" value="OXIDOREDUCTASE UCPA"/>
    <property type="match status" value="1"/>
</dbReference>
<dbReference type="PRINTS" id="PR00080">
    <property type="entry name" value="SDRFAMILY"/>
</dbReference>
<dbReference type="SMART" id="SM00822">
    <property type="entry name" value="PKS_KR"/>
    <property type="match status" value="1"/>
</dbReference>
<reference evidence="4 5" key="1">
    <citation type="submission" date="2020-08" db="EMBL/GenBank/DDBJ databases">
        <title>Genomic Encyclopedia of Type Strains, Phase IV (KMG-IV): sequencing the most valuable type-strain genomes for metagenomic binning, comparative biology and taxonomic classification.</title>
        <authorList>
            <person name="Goeker M."/>
        </authorList>
    </citation>
    <scope>NUCLEOTIDE SEQUENCE [LARGE SCALE GENOMIC DNA]</scope>
    <source>
        <strain evidence="4 5">DSM 45615</strain>
    </source>
</reference>
<dbReference type="PROSITE" id="PS00061">
    <property type="entry name" value="ADH_SHORT"/>
    <property type="match status" value="1"/>
</dbReference>
<dbReference type="InterPro" id="IPR020904">
    <property type="entry name" value="Sc_DH/Rdtase_CS"/>
</dbReference>
<evidence type="ECO:0000313" key="5">
    <source>
        <dbReference type="Proteomes" id="UP000578449"/>
    </source>
</evidence>
<keyword evidence="2" id="KW-0560">Oxidoreductase</keyword>
<dbReference type="PANTHER" id="PTHR24321">
    <property type="entry name" value="DEHYDROGENASES, SHORT CHAIN"/>
    <property type="match status" value="1"/>
</dbReference>
<gene>
    <name evidence="4" type="ORF">HNP84_003342</name>
</gene>
<dbReference type="SUPFAM" id="SSF51735">
    <property type="entry name" value="NAD(P)-binding Rossmann-fold domains"/>
    <property type="match status" value="1"/>
</dbReference>
<organism evidence="4 5">
    <name type="scientific">Thermocatellispora tengchongensis</name>
    <dbReference type="NCBI Taxonomy" id="1073253"/>
    <lineage>
        <taxon>Bacteria</taxon>
        <taxon>Bacillati</taxon>
        <taxon>Actinomycetota</taxon>
        <taxon>Actinomycetes</taxon>
        <taxon>Streptosporangiales</taxon>
        <taxon>Streptosporangiaceae</taxon>
        <taxon>Thermocatellispora</taxon>
    </lineage>
</organism>
<dbReference type="FunFam" id="3.40.50.720:FF:000084">
    <property type="entry name" value="Short-chain dehydrogenase reductase"/>
    <property type="match status" value="1"/>
</dbReference>
<dbReference type="Proteomes" id="UP000578449">
    <property type="component" value="Unassembled WGS sequence"/>
</dbReference>
<dbReference type="EMBL" id="JACHGN010000006">
    <property type="protein sequence ID" value="MBB5133616.1"/>
    <property type="molecule type" value="Genomic_DNA"/>
</dbReference>
<comment type="caution">
    <text evidence="4">The sequence shown here is derived from an EMBL/GenBank/DDBJ whole genome shotgun (WGS) entry which is preliminary data.</text>
</comment>
<dbReference type="CDD" id="cd05233">
    <property type="entry name" value="SDR_c"/>
    <property type="match status" value="1"/>
</dbReference>
<sequence length="254" mass="26113">MSGRLGGKTAVVTGAASGIGRATALLFAREGARVLGVDRDEAGLATLAEEAGRDGLTLTPYAADLAGRGSAAEVFAECSRVFGPPGALANIAGVAGDRSIDATSDDDYDRYVDLNLGVTFRMCREAVAAFGERGGAIVNTSSAVALTGMRGSAPYSAAKAAVSGLTRQLAADYGRRGIRVNAVAPGLVRTPATEARIRDHVFDETVTRARPLPRVGTPGDIASAFLFLASDDASFITGVTLPVCGGWSTTRFRE</sequence>
<dbReference type="InterPro" id="IPR002347">
    <property type="entry name" value="SDR_fam"/>
</dbReference>
<evidence type="ECO:0000256" key="2">
    <source>
        <dbReference type="ARBA" id="ARBA00023002"/>
    </source>
</evidence>
<evidence type="ECO:0000256" key="1">
    <source>
        <dbReference type="ARBA" id="ARBA00006484"/>
    </source>
</evidence>
<comment type="similarity">
    <text evidence="1">Belongs to the short-chain dehydrogenases/reductases (SDR) family.</text>
</comment>
<evidence type="ECO:0000313" key="4">
    <source>
        <dbReference type="EMBL" id="MBB5133616.1"/>
    </source>
</evidence>
<keyword evidence="5" id="KW-1185">Reference proteome</keyword>
<dbReference type="InterPro" id="IPR057326">
    <property type="entry name" value="KR_dom"/>
</dbReference>
<protein>
    <submittedName>
        <fullName evidence="4">NAD(P)-dependent dehydrogenase (Short-subunit alcohol dehydrogenase family)</fullName>
    </submittedName>
</protein>
<accession>A0A840P515</accession>
<dbReference type="Gene3D" id="3.40.50.720">
    <property type="entry name" value="NAD(P)-binding Rossmann-like Domain"/>
    <property type="match status" value="1"/>
</dbReference>
<name>A0A840P515_9ACTN</name>
<dbReference type="AlphaFoldDB" id="A0A840P515"/>
<feature type="domain" description="Ketoreductase" evidence="3">
    <location>
        <begin position="8"/>
        <end position="186"/>
    </location>
</feature>
<dbReference type="RefSeq" id="WP_185050562.1">
    <property type="nucleotide sequence ID" value="NZ_BAABIX010000001.1"/>
</dbReference>
<dbReference type="InterPro" id="IPR036291">
    <property type="entry name" value="NAD(P)-bd_dom_sf"/>
</dbReference>
<dbReference type="Pfam" id="PF13561">
    <property type="entry name" value="adh_short_C2"/>
    <property type="match status" value="1"/>
</dbReference>